<accession>A0AAV4UKG6</accession>
<reference evidence="2 3" key="1">
    <citation type="submission" date="2021-06" db="EMBL/GenBank/DDBJ databases">
        <title>Caerostris darwini draft genome.</title>
        <authorList>
            <person name="Kono N."/>
            <person name="Arakawa K."/>
        </authorList>
    </citation>
    <scope>NUCLEOTIDE SEQUENCE [LARGE SCALE GENOMIC DNA]</scope>
</reference>
<dbReference type="Proteomes" id="UP001054837">
    <property type="component" value="Unassembled WGS sequence"/>
</dbReference>
<gene>
    <name evidence="2" type="ORF">CDAR_294891</name>
</gene>
<organism evidence="2 3">
    <name type="scientific">Caerostris darwini</name>
    <dbReference type="NCBI Taxonomy" id="1538125"/>
    <lineage>
        <taxon>Eukaryota</taxon>
        <taxon>Metazoa</taxon>
        <taxon>Ecdysozoa</taxon>
        <taxon>Arthropoda</taxon>
        <taxon>Chelicerata</taxon>
        <taxon>Arachnida</taxon>
        <taxon>Araneae</taxon>
        <taxon>Araneomorphae</taxon>
        <taxon>Entelegynae</taxon>
        <taxon>Araneoidea</taxon>
        <taxon>Araneidae</taxon>
        <taxon>Caerostris</taxon>
    </lineage>
</organism>
<feature type="compositionally biased region" description="Basic and acidic residues" evidence="1">
    <location>
        <begin position="105"/>
        <end position="117"/>
    </location>
</feature>
<dbReference type="EMBL" id="BPLQ01011490">
    <property type="protein sequence ID" value="GIY58330.1"/>
    <property type="molecule type" value="Genomic_DNA"/>
</dbReference>
<evidence type="ECO:0000313" key="2">
    <source>
        <dbReference type="EMBL" id="GIY58330.1"/>
    </source>
</evidence>
<comment type="caution">
    <text evidence="2">The sequence shown here is derived from an EMBL/GenBank/DDBJ whole genome shotgun (WGS) entry which is preliminary data.</text>
</comment>
<evidence type="ECO:0000256" key="1">
    <source>
        <dbReference type="SAM" id="MobiDB-lite"/>
    </source>
</evidence>
<evidence type="ECO:0000313" key="3">
    <source>
        <dbReference type="Proteomes" id="UP001054837"/>
    </source>
</evidence>
<proteinExistence type="predicted"/>
<dbReference type="AlphaFoldDB" id="A0AAV4UKG6"/>
<name>A0AAV4UKG6_9ARAC</name>
<feature type="region of interest" description="Disordered" evidence="1">
    <location>
        <begin position="1"/>
        <end position="28"/>
    </location>
</feature>
<sequence>MQKPREKAGAIRHLPPRKRVASGRRERGGEIDKDEVCRCRWTGMLKKHNRNRVSTMHLFNLSLSSMFFNNGEMYGEFPGTPTEHLPLRYVTHSGSCAETRALQTTERDATSGEEAKNRNISMGRGKGLAKAWPRTLPGSHEIGSVEGPHSPPMRTCDGVPSHPFHETRKTK</sequence>
<protein>
    <submittedName>
        <fullName evidence="2">Uncharacterized protein</fullName>
    </submittedName>
</protein>
<keyword evidence="3" id="KW-1185">Reference proteome</keyword>
<feature type="region of interest" description="Disordered" evidence="1">
    <location>
        <begin position="102"/>
        <end position="171"/>
    </location>
</feature>